<keyword evidence="1" id="KW-0732">Signal</keyword>
<protein>
    <submittedName>
        <fullName evidence="2">Uncharacterized protein</fullName>
    </submittedName>
</protein>
<name>U4KE96_9VIBR</name>
<dbReference type="KEGG" id="vni:VIBNI_B1722"/>
<keyword evidence="3" id="KW-1185">Reference proteome</keyword>
<gene>
    <name evidence="2" type="ORF">VIBNI_B1722</name>
</gene>
<feature type="signal peptide" evidence="1">
    <location>
        <begin position="1"/>
        <end position="21"/>
    </location>
</feature>
<evidence type="ECO:0000256" key="1">
    <source>
        <dbReference type="SAM" id="SignalP"/>
    </source>
</evidence>
<organism evidence="2 3">
    <name type="scientific">Vibrio nigripulchritudo</name>
    <dbReference type="NCBI Taxonomy" id="28173"/>
    <lineage>
        <taxon>Bacteria</taxon>
        <taxon>Pseudomonadati</taxon>
        <taxon>Pseudomonadota</taxon>
        <taxon>Gammaproteobacteria</taxon>
        <taxon>Vibrionales</taxon>
        <taxon>Vibrionaceae</taxon>
        <taxon>Vibrio</taxon>
    </lineage>
</organism>
<reference evidence="2 3" key="1">
    <citation type="journal article" date="2013" name="ISME J.">
        <title>Comparative genomics of pathogenic lineages of Vibrio nigripulchritudo identifies virulence-associated traits.</title>
        <authorList>
            <person name="Goudenege D."/>
            <person name="Labreuche Y."/>
            <person name="Krin E."/>
            <person name="Ansquer D."/>
            <person name="Mangenot S."/>
            <person name="Calteau A."/>
            <person name="Medigue C."/>
            <person name="Mazel D."/>
            <person name="Polz M.F."/>
            <person name="Le Roux F."/>
        </authorList>
    </citation>
    <scope>NUCLEOTIDE SEQUENCE [LARGE SCALE GENOMIC DNA]</scope>
    <source>
        <strain evidence="3">SnF1</strain>
    </source>
</reference>
<evidence type="ECO:0000313" key="2">
    <source>
        <dbReference type="EMBL" id="CCO61451.1"/>
    </source>
</evidence>
<dbReference type="AlphaFoldDB" id="U4KE96"/>
<dbReference type="EMBL" id="FO203527">
    <property type="protein sequence ID" value="CCO61451.1"/>
    <property type="molecule type" value="Genomic_DNA"/>
</dbReference>
<sequence>MKKKLFISLCWLFSFSPFASALQTDRFQLNIPTHFGSPKLEESDSKRTWSYFSDLGTLVISELRCDKACPVVSQTDVNMYHVHKNAKDHGSMLIEKNGVVGWLLHSPTYGNRYASEVTFSHKDASITIDFMYKKSSSSLDVHRSLVEFIRLINEIEFL</sequence>
<proteinExistence type="predicted"/>
<accession>U4KE96</accession>
<evidence type="ECO:0000313" key="3">
    <source>
        <dbReference type="Proteomes" id="UP000016895"/>
    </source>
</evidence>
<dbReference type="Proteomes" id="UP000016895">
    <property type="component" value="Chromosome 2"/>
</dbReference>
<dbReference type="STRING" id="28173.VIBNI_B1722"/>
<feature type="chain" id="PRO_5004650619" evidence="1">
    <location>
        <begin position="22"/>
        <end position="158"/>
    </location>
</feature>